<dbReference type="EMBL" id="JACHJP010000001">
    <property type="protein sequence ID" value="MBB4913324.1"/>
    <property type="molecule type" value="Genomic_DNA"/>
</dbReference>
<sequence>MSATADVPWPHEQAAAPRTWEAPLPIGARPALPAFPSHAFPGWLADFVAALAEETQTPHDLAGCIALSAISTAAGGRAIVCVRGTWSEPVNIYTVVAMPPGSRKSPVFRAIVSPLLSAEKILQEQIKPQITEAKIAQKVAQEAAEKATHKATTGRGDPSLLAEAQSAALAVDTITIPVEPRLVSDDATPETATTLLAEQGGRLAVLSAEGGIFATLAGRYSGTPNLDLFLKGHAGDLLIVDRRDRRERVDNPALTLGLAVQPEIITEIAKSPGFRGKGLLGRILYSLPASNVGYRAIDPDPIPDLVTATYTANLERLVLTMHGWTDPARLILSPEAAELFAEQRRHTEPRLRPETGDLGHIADWAAKFDGAVARLAGLLHLATHIDDGWRRPIDGPTMAAAMELGEYFTTHALAAFDAMGADPDQDAARTVHEWLSRTRPERFTVREAFSALPRSRFRKVGDLEPALDLLEQLGWIQREPEPPRTGPGRRPSPAFAVHPDLYCPRPHDR</sequence>
<dbReference type="InterPro" id="IPR025048">
    <property type="entry name" value="DUF3987"/>
</dbReference>
<feature type="region of interest" description="Disordered" evidence="1">
    <location>
        <begin position="477"/>
        <end position="509"/>
    </location>
</feature>
<name>A0A7W7QH69_9ACTN</name>
<dbReference type="Proteomes" id="UP000552644">
    <property type="component" value="Unassembled WGS sequence"/>
</dbReference>
<organism evidence="2 3">
    <name type="scientific">Streptosporangium saharense</name>
    <dbReference type="NCBI Taxonomy" id="1706840"/>
    <lineage>
        <taxon>Bacteria</taxon>
        <taxon>Bacillati</taxon>
        <taxon>Actinomycetota</taxon>
        <taxon>Actinomycetes</taxon>
        <taxon>Streptosporangiales</taxon>
        <taxon>Streptosporangiaceae</taxon>
        <taxon>Streptosporangium</taxon>
    </lineage>
</organism>
<dbReference type="Pfam" id="PF13148">
    <property type="entry name" value="DUF3987"/>
    <property type="match status" value="1"/>
</dbReference>
<reference evidence="2 3" key="1">
    <citation type="submission" date="2020-08" db="EMBL/GenBank/DDBJ databases">
        <title>Genomic Encyclopedia of Type Strains, Phase III (KMG-III): the genomes of soil and plant-associated and newly described type strains.</title>
        <authorList>
            <person name="Whitman W."/>
        </authorList>
    </citation>
    <scope>NUCLEOTIDE SEQUENCE [LARGE SCALE GENOMIC DNA]</scope>
    <source>
        <strain evidence="2 3">CECT 8840</strain>
    </source>
</reference>
<comment type="caution">
    <text evidence="2">The sequence shown here is derived from an EMBL/GenBank/DDBJ whole genome shotgun (WGS) entry which is preliminary data.</text>
</comment>
<evidence type="ECO:0008006" key="4">
    <source>
        <dbReference type="Google" id="ProtNLM"/>
    </source>
</evidence>
<proteinExistence type="predicted"/>
<evidence type="ECO:0000313" key="3">
    <source>
        <dbReference type="Proteomes" id="UP000552644"/>
    </source>
</evidence>
<evidence type="ECO:0000313" key="2">
    <source>
        <dbReference type="EMBL" id="MBB4913324.1"/>
    </source>
</evidence>
<protein>
    <recommendedName>
        <fullName evidence="4">DNA primase</fullName>
    </recommendedName>
</protein>
<dbReference type="AlphaFoldDB" id="A0A7W7QH69"/>
<keyword evidence="3" id="KW-1185">Reference proteome</keyword>
<evidence type="ECO:0000256" key="1">
    <source>
        <dbReference type="SAM" id="MobiDB-lite"/>
    </source>
</evidence>
<accession>A0A7W7QH69</accession>
<gene>
    <name evidence="2" type="ORF">FHS44_000396</name>
</gene>
<dbReference type="RefSeq" id="WP_184712112.1">
    <property type="nucleotide sequence ID" value="NZ_JACHJP010000001.1"/>
</dbReference>